<dbReference type="PRINTS" id="PR00359">
    <property type="entry name" value="BP450"/>
</dbReference>
<organism evidence="2 3">
    <name type="scientific">Streptomyces gamaensis</name>
    <dbReference type="NCBI Taxonomy" id="1763542"/>
    <lineage>
        <taxon>Bacteria</taxon>
        <taxon>Bacillati</taxon>
        <taxon>Actinomycetota</taxon>
        <taxon>Actinomycetes</taxon>
        <taxon>Kitasatosporales</taxon>
        <taxon>Streptomycetaceae</taxon>
        <taxon>Streptomyces</taxon>
    </lineage>
</organism>
<comment type="caution">
    <text evidence="2">The sequence shown here is derived from an EMBL/GenBank/DDBJ whole genome shotgun (WGS) entry which is preliminary data.</text>
</comment>
<protein>
    <submittedName>
        <fullName evidence="2">Cytochrome P450</fullName>
    </submittedName>
</protein>
<evidence type="ECO:0000313" key="3">
    <source>
        <dbReference type="Proteomes" id="UP001596083"/>
    </source>
</evidence>
<gene>
    <name evidence="2" type="ORF">ACFP1Z_25285</name>
</gene>
<dbReference type="RefSeq" id="WP_390319733.1">
    <property type="nucleotide sequence ID" value="NZ_JBHSPB010000018.1"/>
</dbReference>
<dbReference type="SUPFAM" id="SSF48264">
    <property type="entry name" value="Cytochrome P450"/>
    <property type="match status" value="1"/>
</dbReference>
<keyword evidence="3" id="KW-1185">Reference proteome</keyword>
<name>A0ABW0Z5Q8_9ACTN</name>
<evidence type="ECO:0000256" key="1">
    <source>
        <dbReference type="ARBA" id="ARBA00010617"/>
    </source>
</evidence>
<accession>A0ABW0Z5Q8</accession>
<dbReference type="PANTHER" id="PTHR46696">
    <property type="entry name" value="P450, PUTATIVE (EUROFUNG)-RELATED"/>
    <property type="match status" value="1"/>
</dbReference>
<dbReference type="InterPro" id="IPR036396">
    <property type="entry name" value="Cyt_P450_sf"/>
</dbReference>
<sequence length="396" mass="44273">MRELDLMDARAFAGGVPHDYFRELRARPGLHRAYDADGFPFWYLVRHADVVRASRDNDTFRSAPSTMTSVRQDSTGLPLISFLDAPEHTRLRRLAFKGFTPARLAALEKPVARIVRRILDDVAAAGEFDLAEDVALRLPLEVLAELVGVPEAERPQVIEWTRHTVNLGDPDYHHSTPERASAAFVHLMAYFEELVLRRRTDPGDDLFSVLLAAGSEETGRLQAEEIALLATTLMGAGSETTYCSITGGTLALLQHPEQLAALRADRELVPTAVEEIVRWVTPATHFARQVHQDTEIAGQPLAAGERVVLWYSSANRDEAAFTHPERFDVARRPNPHVSFGGGGPHVCIGRGLAALELRLFLAAFLDRLPRLELTEEPVRTATNFMNSYRRMRVRFR</sequence>
<dbReference type="InterPro" id="IPR002397">
    <property type="entry name" value="Cyt_P450_B"/>
</dbReference>
<dbReference type="InterPro" id="IPR001128">
    <property type="entry name" value="Cyt_P450"/>
</dbReference>
<dbReference type="EMBL" id="JBHSPB010000018">
    <property type="protein sequence ID" value="MFC5723482.1"/>
    <property type="molecule type" value="Genomic_DNA"/>
</dbReference>
<evidence type="ECO:0000313" key="2">
    <source>
        <dbReference type="EMBL" id="MFC5723482.1"/>
    </source>
</evidence>
<dbReference type="Proteomes" id="UP001596083">
    <property type="component" value="Unassembled WGS sequence"/>
</dbReference>
<comment type="similarity">
    <text evidence="1">Belongs to the cytochrome P450 family.</text>
</comment>
<dbReference type="Gene3D" id="1.10.630.10">
    <property type="entry name" value="Cytochrome P450"/>
    <property type="match status" value="1"/>
</dbReference>
<proteinExistence type="inferred from homology"/>
<reference evidence="3" key="1">
    <citation type="journal article" date="2019" name="Int. J. Syst. Evol. Microbiol.">
        <title>The Global Catalogue of Microorganisms (GCM) 10K type strain sequencing project: providing services to taxonomists for standard genome sequencing and annotation.</title>
        <authorList>
            <consortium name="The Broad Institute Genomics Platform"/>
            <consortium name="The Broad Institute Genome Sequencing Center for Infectious Disease"/>
            <person name="Wu L."/>
            <person name="Ma J."/>
        </authorList>
    </citation>
    <scope>NUCLEOTIDE SEQUENCE [LARGE SCALE GENOMIC DNA]</scope>
    <source>
        <strain evidence="3">CGMCC 4.7304</strain>
    </source>
</reference>
<dbReference type="CDD" id="cd11033">
    <property type="entry name" value="CYP142-like"/>
    <property type="match status" value="1"/>
</dbReference>
<dbReference type="Pfam" id="PF00067">
    <property type="entry name" value="p450"/>
    <property type="match status" value="1"/>
</dbReference>
<dbReference type="PANTHER" id="PTHR46696:SF4">
    <property type="entry name" value="BIOTIN BIOSYNTHESIS CYTOCHROME P450"/>
    <property type="match status" value="1"/>
</dbReference>